<dbReference type="SUPFAM" id="SSF51197">
    <property type="entry name" value="Clavaminate synthase-like"/>
    <property type="match status" value="1"/>
</dbReference>
<dbReference type="InterPro" id="IPR005123">
    <property type="entry name" value="Oxoglu/Fe-dep_dioxygenase_dom"/>
</dbReference>
<evidence type="ECO:0000259" key="1">
    <source>
        <dbReference type="PROSITE" id="PS51471"/>
    </source>
</evidence>
<dbReference type="EMBL" id="UINC01000395">
    <property type="protein sequence ID" value="SUZ54559.1"/>
    <property type="molecule type" value="Genomic_DNA"/>
</dbReference>
<name>A0A381NJK3_9ZZZZ</name>
<dbReference type="PROSITE" id="PS51471">
    <property type="entry name" value="FE2OG_OXY"/>
    <property type="match status" value="1"/>
</dbReference>
<protein>
    <recommendedName>
        <fullName evidence="1">Fe2OG dioxygenase domain-containing protein</fullName>
    </recommendedName>
</protein>
<evidence type="ECO:0000313" key="2">
    <source>
        <dbReference type="EMBL" id="SUZ54559.1"/>
    </source>
</evidence>
<proteinExistence type="predicted"/>
<sequence>MNPETIVNLKLHPIQDAGYNISCKAQLERSGALVMEDFLTSETVDFLQIEACELRPQAYFCHQNHNAYLLDPDHAFPAEHIRNLEQVSDKGCVPHDRVPDRSPLRALYKWPDFQKFLESVLGVTVFPYADTLSSININYYEQGQQLGWHYDNASFAVTLMIQASEDGGEFEYLENVRNKEAGDPGYPDTEAVIKGDLDPKTLAMGEGALVLFRGRNSLHRVVPVSSERSRILVTLNFNTEPNVMLSELARLAFFGRLK</sequence>
<organism evidence="2">
    <name type="scientific">marine metagenome</name>
    <dbReference type="NCBI Taxonomy" id="408172"/>
    <lineage>
        <taxon>unclassified sequences</taxon>
        <taxon>metagenomes</taxon>
        <taxon>ecological metagenomes</taxon>
    </lineage>
</organism>
<accession>A0A381NJK3</accession>
<reference evidence="2" key="1">
    <citation type="submission" date="2018-05" db="EMBL/GenBank/DDBJ databases">
        <authorList>
            <person name="Lanie J.A."/>
            <person name="Ng W.-L."/>
            <person name="Kazmierczak K.M."/>
            <person name="Andrzejewski T.M."/>
            <person name="Davidsen T.M."/>
            <person name="Wayne K.J."/>
            <person name="Tettelin H."/>
            <person name="Glass J.I."/>
            <person name="Rusch D."/>
            <person name="Podicherti R."/>
            <person name="Tsui H.-C.T."/>
            <person name="Winkler M.E."/>
        </authorList>
    </citation>
    <scope>NUCLEOTIDE SEQUENCE</scope>
</reference>
<gene>
    <name evidence="2" type="ORF">METZ01_LOCUS7413</name>
</gene>
<dbReference type="InterPro" id="IPR056470">
    <property type="entry name" value="BesD/HalB-like"/>
</dbReference>
<dbReference type="Pfam" id="PF23169">
    <property type="entry name" value="HalD"/>
    <property type="match status" value="1"/>
</dbReference>
<dbReference type="AlphaFoldDB" id="A0A381NJK3"/>
<dbReference type="Gene3D" id="2.60.120.620">
    <property type="entry name" value="q2cbj1_9rhob like domain"/>
    <property type="match status" value="1"/>
</dbReference>
<feature type="domain" description="Fe2OG dioxygenase" evidence="1">
    <location>
        <begin position="131"/>
        <end position="241"/>
    </location>
</feature>